<feature type="domain" description="C-type lectin" evidence="2">
    <location>
        <begin position="162"/>
        <end position="246"/>
    </location>
</feature>
<dbReference type="Proteomes" id="UP000887540">
    <property type="component" value="Unplaced"/>
</dbReference>
<feature type="chain" id="PRO_5036677534" evidence="1">
    <location>
        <begin position="16"/>
        <end position="264"/>
    </location>
</feature>
<evidence type="ECO:0000313" key="4">
    <source>
        <dbReference type="WBParaSite" id="ACRNAN_scaffold18697.g31628.t1"/>
    </source>
</evidence>
<dbReference type="PROSITE" id="PS50041">
    <property type="entry name" value="C_TYPE_LECTIN_2"/>
    <property type="match status" value="2"/>
</dbReference>
<dbReference type="PANTHER" id="PTHR22803">
    <property type="entry name" value="MANNOSE, PHOSPHOLIPASE, LECTIN RECEPTOR RELATED"/>
    <property type="match status" value="1"/>
</dbReference>
<feature type="signal peptide" evidence="1">
    <location>
        <begin position="1"/>
        <end position="15"/>
    </location>
</feature>
<organism evidence="3 4">
    <name type="scientific">Acrobeloides nanus</name>
    <dbReference type="NCBI Taxonomy" id="290746"/>
    <lineage>
        <taxon>Eukaryota</taxon>
        <taxon>Metazoa</taxon>
        <taxon>Ecdysozoa</taxon>
        <taxon>Nematoda</taxon>
        <taxon>Chromadorea</taxon>
        <taxon>Rhabditida</taxon>
        <taxon>Tylenchina</taxon>
        <taxon>Cephalobomorpha</taxon>
        <taxon>Cephaloboidea</taxon>
        <taxon>Cephalobidae</taxon>
        <taxon>Acrobeloides</taxon>
    </lineage>
</organism>
<reference evidence="4" key="1">
    <citation type="submission" date="2022-11" db="UniProtKB">
        <authorList>
            <consortium name="WormBaseParasite"/>
        </authorList>
    </citation>
    <scope>IDENTIFICATION</scope>
</reference>
<evidence type="ECO:0000256" key="1">
    <source>
        <dbReference type="SAM" id="SignalP"/>
    </source>
</evidence>
<evidence type="ECO:0000259" key="2">
    <source>
        <dbReference type="PROSITE" id="PS50041"/>
    </source>
</evidence>
<protein>
    <submittedName>
        <fullName evidence="4">C-type lectin domain-containing protein</fullName>
    </submittedName>
</protein>
<dbReference type="AlphaFoldDB" id="A0A914D591"/>
<dbReference type="Pfam" id="PF00059">
    <property type="entry name" value="Lectin_C"/>
    <property type="match status" value="1"/>
</dbReference>
<dbReference type="InterPro" id="IPR016186">
    <property type="entry name" value="C-type_lectin-like/link_sf"/>
</dbReference>
<dbReference type="CDD" id="cd00037">
    <property type="entry name" value="CLECT"/>
    <property type="match status" value="2"/>
</dbReference>
<dbReference type="Gene3D" id="3.10.100.10">
    <property type="entry name" value="Mannose-Binding Protein A, subunit A"/>
    <property type="match status" value="2"/>
</dbReference>
<dbReference type="InterPro" id="IPR050111">
    <property type="entry name" value="C-type_lectin/snaclec_domain"/>
</dbReference>
<feature type="domain" description="C-type lectin" evidence="2">
    <location>
        <begin position="25"/>
        <end position="143"/>
    </location>
</feature>
<name>A0A914D591_9BILA</name>
<dbReference type="WBParaSite" id="ACRNAN_scaffold18697.g31628.t1">
    <property type="protein sequence ID" value="ACRNAN_scaffold18697.g31628.t1"/>
    <property type="gene ID" value="ACRNAN_scaffold18697.g31628"/>
</dbReference>
<dbReference type="InterPro" id="IPR001304">
    <property type="entry name" value="C-type_lectin-like"/>
</dbReference>
<proteinExistence type="predicted"/>
<dbReference type="SMART" id="SM00034">
    <property type="entry name" value="CLECT"/>
    <property type="match status" value="2"/>
</dbReference>
<dbReference type="InterPro" id="IPR016187">
    <property type="entry name" value="CTDL_fold"/>
</dbReference>
<dbReference type="SUPFAM" id="SSF56436">
    <property type="entry name" value="C-type lectin-like"/>
    <property type="match status" value="2"/>
</dbReference>
<evidence type="ECO:0000313" key="3">
    <source>
        <dbReference type="Proteomes" id="UP000887540"/>
    </source>
</evidence>
<accession>A0A914D591</accession>
<keyword evidence="1" id="KW-0732">Signal</keyword>
<sequence>MHFFFLLVIISVVNGCPTGTVLSPSNDVCYKVVNVSKIWLDAEFDCLRSGGNLAVPRNAFENSALVSLANKNFDKFGNFWIGGSTFIANNGSWAWIDGSNMNYTNWAQGRPRNISVYDTISVHNSNGMWYDISRNATLPYICEVPVNSTSDLCQENWQYLSVTGKCYLVLTQNATWQQHRQTCLDQEADLASIHSSQENFNLAVMALNTLGLQMNRTIVQQDVIIGLTIDSFSGNLTWCDGTPLDYYQNVTDPFASSTHAAITF</sequence>
<keyword evidence="3" id="KW-1185">Reference proteome</keyword>